<evidence type="ECO:0000259" key="10">
    <source>
        <dbReference type="Pfam" id="PF18127"/>
    </source>
</evidence>
<evidence type="ECO:0000256" key="7">
    <source>
        <dbReference type="ARBA" id="ARBA00035036"/>
    </source>
</evidence>
<dbReference type="EMBL" id="HM061641">
    <property type="protein sequence ID" value="ADI47118.1"/>
    <property type="molecule type" value="Genomic_DNA"/>
</dbReference>
<dbReference type="Pfam" id="PF04095">
    <property type="entry name" value="NAPRTase"/>
    <property type="match status" value="1"/>
</dbReference>
<protein>
    <recommendedName>
        <fullName evidence="7">Nicotinamide phosphoribosyltransferase</fullName>
        <ecNumber evidence="6">2.4.2.12</ecNumber>
    </recommendedName>
</protein>
<comment type="catalytic activity">
    <reaction evidence="8">
        <text>beta-nicotinamide D-ribonucleotide + diphosphate = 5-phospho-alpha-D-ribose 1-diphosphate + nicotinamide + H(+)</text>
        <dbReference type="Rhea" id="RHEA:16149"/>
        <dbReference type="ChEBI" id="CHEBI:14649"/>
        <dbReference type="ChEBI" id="CHEBI:15378"/>
        <dbReference type="ChEBI" id="CHEBI:17154"/>
        <dbReference type="ChEBI" id="CHEBI:33019"/>
        <dbReference type="ChEBI" id="CHEBI:58017"/>
        <dbReference type="EC" id="2.4.2.12"/>
    </reaction>
    <physiologicalReaction direction="right-to-left" evidence="8">
        <dbReference type="Rhea" id="RHEA:16151"/>
    </physiologicalReaction>
</comment>
<dbReference type="Pfam" id="PF18127">
    <property type="entry name" value="NAMPT_N"/>
    <property type="match status" value="1"/>
</dbReference>
<dbReference type="SUPFAM" id="SSF51690">
    <property type="entry name" value="Nicotinate/Quinolinate PRTase C-terminal domain-like"/>
    <property type="match status" value="1"/>
</dbReference>
<reference evidence="12 13" key="1">
    <citation type="journal article" date="2007" name="Science">
        <title>The Chlamydomonas genome reveals the evolution of key animal and plant functions.</title>
        <authorList>
            <person name="Merchant S.S."/>
            <person name="Prochnik S.E."/>
            <person name="Vallon O."/>
            <person name="Harris E.H."/>
            <person name="Karpowicz S.J."/>
            <person name="Witman G.B."/>
            <person name="Terry A."/>
            <person name="Salamov A."/>
            <person name="Fritz-Laylin L.K."/>
            <person name="Marechal-Drouard L."/>
            <person name="Marshall W.F."/>
            <person name="Qu L.H."/>
            <person name="Nelson D.R."/>
            <person name="Sanderfoot A.A."/>
            <person name="Spalding M.H."/>
            <person name="Kapitonov V.V."/>
            <person name="Ren Q."/>
            <person name="Ferris P."/>
            <person name="Lindquist E."/>
            <person name="Shapiro H."/>
            <person name="Lucas S.M."/>
            <person name="Grimwood J."/>
            <person name="Schmutz J."/>
            <person name="Cardol P."/>
            <person name="Cerutti H."/>
            <person name="Chanfreau G."/>
            <person name="Chen C.L."/>
            <person name="Cognat V."/>
            <person name="Croft M.T."/>
            <person name="Dent R."/>
            <person name="Dutcher S."/>
            <person name="Fernandez E."/>
            <person name="Fukuzawa H."/>
            <person name="Gonzalez-Ballester D."/>
            <person name="Gonzalez-Halphen D."/>
            <person name="Hallmann A."/>
            <person name="Hanikenne M."/>
            <person name="Hippler M."/>
            <person name="Inwood W."/>
            <person name="Jabbari K."/>
            <person name="Kalanon M."/>
            <person name="Kuras R."/>
            <person name="Lefebvre P.A."/>
            <person name="Lemaire S.D."/>
            <person name="Lobanov A.V."/>
            <person name="Lohr M."/>
            <person name="Manuell A."/>
            <person name="Meier I."/>
            <person name="Mets L."/>
            <person name="Mittag M."/>
            <person name="Mittelmeier T."/>
            <person name="Moroney J.V."/>
            <person name="Moseley J."/>
            <person name="Napoli C."/>
            <person name="Nedelcu A.M."/>
            <person name="Niyogi K."/>
            <person name="Novoselov S.V."/>
            <person name="Paulsen I.T."/>
            <person name="Pazour G."/>
            <person name="Purton S."/>
            <person name="Ral J.P."/>
            <person name="Riano-Pachon D.M."/>
            <person name="Riekhof W."/>
            <person name="Rymarquis L."/>
            <person name="Schroda M."/>
            <person name="Stern D."/>
            <person name="Umen J."/>
            <person name="Willows R."/>
            <person name="Wilson N."/>
            <person name="Zimmer S.L."/>
            <person name="Allmer J."/>
            <person name="Balk J."/>
            <person name="Bisova K."/>
            <person name="Chen C.J."/>
            <person name="Elias M."/>
            <person name="Gendler K."/>
            <person name="Hauser C."/>
            <person name="Lamb M.R."/>
            <person name="Ledford H."/>
            <person name="Long J.C."/>
            <person name="Minagawa J."/>
            <person name="Page M.D."/>
            <person name="Pan J."/>
            <person name="Pootakham W."/>
            <person name="Roje S."/>
            <person name="Rose A."/>
            <person name="Stahlberg E."/>
            <person name="Terauchi A.M."/>
            <person name="Yang P."/>
            <person name="Ball S."/>
            <person name="Bowler C."/>
            <person name="Dieckmann C.L."/>
            <person name="Gladyshev V.N."/>
            <person name="Green P."/>
            <person name="Jorgensen R."/>
            <person name="Mayfield S."/>
            <person name="Mueller-Roeber B."/>
            <person name="Rajamani S."/>
            <person name="Sayre R.T."/>
            <person name="Brokstein P."/>
            <person name="Dubchak I."/>
            <person name="Goodstein D."/>
            <person name="Hornick L."/>
            <person name="Huang Y.W."/>
            <person name="Jhaveri J."/>
            <person name="Luo Y."/>
            <person name="Martinez D."/>
            <person name="Ngau W.C."/>
            <person name="Otillar B."/>
            <person name="Poliakov A."/>
            <person name="Porter A."/>
            <person name="Szajkowski L."/>
            <person name="Werner G."/>
            <person name="Zhou K."/>
            <person name="Grigoriev I.V."/>
            <person name="Rokhsar D.S."/>
            <person name="Grossman A.R."/>
        </authorList>
    </citation>
    <scope>NUCLEOTIDE SEQUENCE [LARGE SCALE GENOMIC DNA]</scope>
    <source>
        <strain evidence="13">CC-503</strain>
        <strain evidence="12">CC-503 cw92 mt+</strain>
    </source>
</reference>
<keyword evidence="2" id="KW-0662">Pyridine nucleotide biosynthesis</keyword>
<dbReference type="InterPro" id="IPR041525">
    <property type="entry name" value="N/Namide_PRibTrfase"/>
</dbReference>
<gene>
    <name evidence="11" type="primary">NPT1</name>
    <name evidence="12" type="ORF">CHLRE_03g188800v5</name>
</gene>
<organism evidence="11">
    <name type="scientific">Chlamydomonas reinhardtii</name>
    <name type="common">Chlamydomonas smithii</name>
    <dbReference type="NCBI Taxonomy" id="3055"/>
    <lineage>
        <taxon>Eukaryota</taxon>
        <taxon>Viridiplantae</taxon>
        <taxon>Chlorophyta</taxon>
        <taxon>core chlorophytes</taxon>
        <taxon>Chlorophyceae</taxon>
        <taxon>CS clade</taxon>
        <taxon>Chlamydomonadales</taxon>
        <taxon>Chlamydomonadaceae</taxon>
        <taxon>Chlamydomonas</taxon>
    </lineage>
</organism>
<comment type="pathway">
    <text evidence="5">Cofactor biosynthesis; NAD(+) biosynthesis; nicotinamide D-ribonucleotide from 5-phospho-alpha-D-ribose 1-diphosphate and nicotinamide: step 1/1.</text>
</comment>
<dbReference type="InterPro" id="IPR041529">
    <property type="entry name" value="DUF5598"/>
</dbReference>
<proteinExistence type="inferred from homology"/>
<feature type="domain" description="Nicotinate/nicotinamide phosphoribosyltransferase" evidence="9">
    <location>
        <begin position="222"/>
        <end position="456"/>
    </location>
</feature>
<keyword evidence="13" id="KW-1185">Reference proteome</keyword>
<dbReference type="UniPathway" id="UPA00253"/>
<evidence type="ECO:0000256" key="5">
    <source>
        <dbReference type="ARBA" id="ARBA00035007"/>
    </source>
</evidence>
<evidence type="ECO:0000256" key="1">
    <source>
        <dbReference type="ARBA" id="ARBA00010897"/>
    </source>
</evidence>
<reference evidence="12" key="4">
    <citation type="submission" date="2017-07" db="EMBL/GenBank/DDBJ databases">
        <title>WGS assembly of Chlamydomonas reinhardtii.</title>
        <authorList>
            <consortium name="Chlamydomonas Annotation Team"/>
            <consortium name="JGI Annotation Team"/>
            <person name="Merchant S.S."/>
            <person name="Prochnik S.E."/>
            <person name="Vallon O."/>
            <person name="Harris E.H."/>
            <person name="Karpowicz S.J."/>
            <person name="Witman G.B."/>
            <person name="Terry A."/>
            <person name="Salamov A."/>
            <person name="Fritz-Laylin L.K."/>
            <person name="Marechal-Drouard L."/>
            <person name="Marshall W.F."/>
            <person name="Qu L.H."/>
            <person name="Nelson D.R."/>
            <person name="Sanderfoot A.A."/>
            <person name="Spalding M.H."/>
            <person name="Kapitonov V.V."/>
            <person name="Ren Q."/>
            <person name="Ferris P."/>
            <person name="Lindquist E."/>
            <person name="Shapiro H."/>
            <person name="Lucas S.M."/>
            <person name="Grimwood J."/>
            <person name="Schmutz J."/>
            <person name="Grigoriev I.V."/>
            <person name="Rokhsar D.S."/>
        </authorList>
    </citation>
    <scope>NUCLEOTIDE SEQUENCE</scope>
    <source>
        <strain evidence="12">CC-503 cw92 mt+</strain>
    </source>
</reference>
<sequence>MMRLRGPGQCTANTRKPNLKNIVVSRPVRTGAVACRAMLPVGVPISVLTDSYKATHFLQYPKAQKMVAYGEFRQGFNKDKTDTRLVSYGMRYLVETYISRQWTMEDVEMADAFYRTHMAPNHTAFPFPRALFEKFVRENNGFFPVKLETLPEGTCAHVRVPVYQITAVGEYAPLCTFLETILTMIWYPTSVATLSRRARDVVEASFARTSDGGVGSPLVQSKLHDFGFRGCTGVEQSIIGGCAHLLSFTGSDTMSAAFYAQFKLNGGRPVAMSIPATEHSVMTAWPTEAAAMNNMIDHFGTGIYACVMDSYDYAKALSEVLPSVSVHKLSKGGYLVLRPDSGDPTEAVLMALAAAEKVFGTTRNGKGFKVIPGCGVIQGDGIDLPTMEKIALAIEAAGYAADNVSYGMGGGLLQKVNRDTMSFATKLNHIIYEDGRAADIMKQPQTDTGKFSLPGVLAVKRVDGVPTVFPADSGEVAPHENLLRVVYDCGPLAGVWEDFDTVRARVAAEWTALPKTSDNISASLKEKVRQQMALRGKVPALAH</sequence>
<evidence type="ECO:0000256" key="2">
    <source>
        <dbReference type="ARBA" id="ARBA00022642"/>
    </source>
</evidence>
<dbReference type="EC" id="2.4.2.12" evidence="6"/>
<dbReference type="STRING" id="3055.D9I2J1"/>
<dbReference type="GO" id="GO:0009435">
    <property type="term" value="P:NAD+ biosynthetic process"/>
    <property type="evidence" value="ECO:0000318"/>
    <property type="project" value="GO_Central"/>
</dbReference>
<evidence type="ECO:0000313" key="12">
    <source>
        <dbReference type="EMBL" id="PNW85487.1"/>
    </source>
</evidence>
<evidence type="ECO:0000256" key="6">
    <source>
        <dbReference type="ARBA" id="ARBA00035024"/>
    </source>
</evidence>
<dbReference type="OrthoDB" id="193380at2759"/>
<accession>D9I2J1</accession>
<evidence type="ECO:0000313" key="13">
    <source>
        <dbReference type="Proteomes" id="UP000006906"/>
    </source>
</evidence>
<dbReference type="GO" id="GO:0047280">
    <property type="term" value="F:nicotinamide phosphoribosyltransferase activity"/>
    <property type="evidence" value="ECO:0000318"/>
    <property type="project" value="GO_Central"/>
</dbReference>
<evidence type="ECO:0000256" key="8">
    <source>
        <dbReference type="ARBA" id="ARBA00047835"/>
    </source>
</evidence>
<evidence type="ECO:0000256" key="4">
    <source>
        <dbReference type="ARBA" id="ARBA00022679"/>
    </source>
</evidence>
<dbReference type="Gene3D" id="3.20.20.70">
    <property type="entry name" value="Aldolase class I"/>
    <property type="match status" value="1"/>
</dbReference>
<dbReference type="InterPro" id="IPR036068">
    <property type="entry name" value="Nicotinate_pribotase-like_C"/>
</dbReference>
<dbReference type="PANTHER" id="PTHR43816">
    <property type="entry name" value="NICOTINAMIDE PHOSPHORIBOSYLTRANSFERASE"/>
    <property type="match status" value="1"/>
</dbReference>
<dbReference type="PANTHER" id="PTHR43816:SF1">
    <property type="entry name" value="NICOTINAMIDE PHOSPHORIBOSYLTRANSFERASE"/>
    <property type="match status" value="1"/>
</dbReference>
<evidence type="ECO:0000256" key="3">
    <source>
        <dbReference type="ARBA" id="ARBA00022676"/>
    </source>
</evidence>
<feature type="domain" description="Nicotinamide phosphoribosyltransferase N-terminal" evidence="10">
    <location>
        <begin position="46"/>
        <end position="146"/>
    </location>
</feature>
<comment type="similarity">
    <text evidence="1">Belongs to the NAPRTase family.</text>
</comment>
<reference evidence="11" key="2">
    <citation type="journal article" date="2010" name="PLoS Genet.">
        <title>Synthesizing and salvaging NAD: lessons learned from Chlamydomonas reinhardtii.</title>
        <authorList>
            <person name="Lin H."/>
            <person name="Kwan A.L."/>
            <person name="Dutcher S.K."/>
        </authorList>
    </citation>
    <scope>NUCLEOTIDE SEQUENCE</scope>
    <source>
        <strain evidence="11">CC-124</strain>
    </source>
</reference>
<keyword evidence="4 11" id="KW-0808">Transferase</keyword>
<dbReference type="InterPro" id="IPR013785">
    <property type="entry name" value="Aldolase_TIM"/>
</dbReference>
<evidence type="ECO:0000313" key="11">
    <source>
        <dbReference type="EMBL" id="ADI47118.1"/>
    </source>
</evidence>
<reference evidence="11" key="3">
    <citation type="submission" date="2010-04" db="EMBL/GenBank/DDBJ databases">
        <title>NAD+ biosynthesis in Chlamydomonas reinhardtii uses both plant and vertebrate pathways.</title>
        <authorList>
            <person name="Lin H."/>
            <person name="Dutcher S.K."/>
        </authorList>
    </citation>
    <scope>NUCLEOTIDE SEQUENCE</scope>
    <source>
        <strain evidence="11">CC-124</strain>
    </source>
</reference>
<dbReference type="Proteomes" id="UP000006906">
    <property type="component" value="Chromosome 3"/>
</dbReference>
<dbReference type="OMA" id="TFGFAMK"/>
<name>D9I2J1_CHLRE</name>
<dbReference type="InterPro" id="IPR016471">
    <property type="entry name" value="Nicotinamide_PRibTrfase"/>
</dbReference>
<evidence type="ECO:0000259" key="9">
    <source>
        <dbReference type="Pfam" id="PF04095"/>
    </source>
</evidence>
<dbReference type="EMBL" id="CM008964">
    <property type="protein sequence ID" value="PNW85487.1"/>
    <property type="molecule type" value="Genomic_DNA"/>
</dbReference>
<dbReference type="Gramene" id="PNW85487">
    <property type="protein sequence ID" value="PNW85487"/>
    <property type="gene ID" value="CHLRE_03g188800v5"/>
</dbReference>
<dbReference type="AlphaFoldDB" id="D9I2J1"/>
<keyword evidence="3 11" id="KW-0328">Glycosyltransferase</keyword>